<comment type="caution">
    <text evidence="2">The sequence shown here is derived from an EMBL/GenBank/DDBJ whole genome shotgun (WGS) entry which is preliminary data.</text>
</comment>
<evidence type="ECO:0000256" key="1">
    <source>
        <dbReference type="SAM" id="MobiDB-lite"/>
    </source>
</evidence>
<dbReference type="Proteomes" id="UP000823405">
    <property type="component" value="Unassembled WGS sequence"/>
</dbReference>
<accession>A0A9P6QN01</accession>
<sequence>MVLTPASSAGATSTTITRAAETEDRGSAEEDGYEGTSSEEDDELTPDLTIAAPPSGNKSSPFYGLITYVFQRMAAALPTTVPSGISALHREMYVAALEELRRPGPVVHKKDALVILSTIVNTVVPGGRHFSISKH</sequence>
<dbReference type="AlphaFoldDB" id="A0A9P6QN01"/>
<feature type="region of interest" description="Disordered" evidence="1">
    <location>
        <begin position="1"/>
        <end position="60"/>
    </location>
</feature>
<feature type="compositionally biased region" description="Low complexity" evidence="1">
    <location>
        <begin position="1"/>
        <end position="19"/>
    </location>
</feature>
<feature type="compositionally biased region" description="Acidic residues" evidence="1">
    <location>
        <begin position="29"/>
        <end position="45"/>
    </location>
</feature>
<dbReference type="OrthoDB" id="2445456at2759"/>
<organism evidence="2 3">
    <name type="scientific">Linnemannia gamsii</name>
    <dbReference type="NCBI Taxonomy" id="64522"/>
    <lineage>
        <taxon>Eukaryota</taxon>
        <taxon>Fungi</taxon>
        <taxon>Fungi incertae sedis</taxon>
        <taxon>Mucoromycota</taxon>
        <taxon>Mortierellomycotina</taxon>
        <taxon>Mortierellomycetes</taxon>
        <taxon>Mortierellales</taxon>
        <taxon>Mortierellaceae</taxon>
        <taxon>Linnemannia</taxon>
    </lineage>
</organism>
<keyword evidence="3" id="KW-1185">Reference proteome</keyword>
<evidence type="ECO:0000313" key="3">
    <source>
        <dbReference type="Proteomes" id="UP000823405"/>
    </source>
</evidence>
<dbReference type="EMBL" id="JAAAIN010004150">
    <property type="protein sequence ID" value="KAG0282634.1"/>
    <property type="molecule type" value="Genomic_DNA"/>
</dbReference>
<reference evidence="2" key="1">
    <citation type="journal article" date="2020" name="Fungal Divers.">
        <title>Resolving the Mortierellaceae phylogeny through synthesis of multi-gene phylogenetics and phylogenomics.</title>
        <authorList>
            <person name="Vandepol N."/>
            <person name="Liber J."/>
            <person name="Desiro A."/>
            <person name="Na H."/>
            <person name="Kennedy M."/>
            <person name="Barry K."/>
            <person name="Grigoriev I.V."/>
            <person name="Miller A.N."/>
            <person name="O'Donnell K."/>
            <person name="Stajich J.E."/>
            <person name="Bonito G."/>
        </authorList>
    </citation>
    <scope>NUCLEOTIDE SEQUENCE</scope>
    <source>
        <strain evidence="2">NVP60</strain>
    </source>
</reference>
<proteinExistence type="predicted"/>
<gene>
    <name evidence="2" type="ORF">BGZ97_008905</name>
</gene>
<name>A0A9P6QN01_9FUNG</name>
<feature type="non-terminal residue" evidence="2">
    <location>
        <position position="135"/>
    </location>
</feature>
<evidence type="ECO:0000313" key="2">
    <source>
        <dbReference type="EMBL" id="KAG0282634.1"/>
    </source>
</evidence>
<protein>
    <submittedName>
        <fullName evidence="2">Uncharacterized protein</fullName>
    </submittedName>
</protein>